<comment type="caution">
    <text evidence="2">The sequence shown here is derived from an EMBL/GenBank/DDBJ whole genome shotgun (WGS) entry which is preliminary data.</text>
</comment>
<dbReference type="Pfam" id="PF06114">
    <property type="entry name" value="Peptidase_M78"/>
    <property type="match status" value="1"/>
</dbReference>
<sequence length="174" mass="20332">MYVCNSEIVQKANRIVAQCGTRDPKRIARELGIEVMYLPFSKQRGAYKVIMRNRFMFIKDNLHPVMENIVLLHELGHDTLHREEATRTGGFEEFNIFEMQDNRMEYEANIFASQVALPDDDFLELAERGYDTQQIARALNSDINLVALKADTLISQGYRLRPQEHCNDFLKYNR</sequence>
<name>A0A949K198_9FIRM</name>
<reference evidence="2" key="1">
    <citation type="submission" date="2021-06" db="EMBL/GenBank/DDBJ databases">
        <title>Description of novel taxa of the family Lachnospiraceae.</title>
        <authorList>
            <person name="Chaplin A.V."/>
            <person name="Sokolova S.R."/>
            <person name="Pikina A.P."/>
            <person name="Korzhanova M."/>
            <person name="Belova V."/>
            <person name="Korostin D."/>
            <person name="Efimov B.A."/>
        </authorList>
    </citation>
    <scope>NUCLEOTIDE SEQUENCE</scope>
    <source>
        <strain evidence="2">ASD5720</strain>
    </source>
</reference>
<dbReference type="AlphaFoldDB" id="A0A949K198"/>
<dbReference type="Gene3D" id="1.10.10.2910">
    <property type="match status" value="1"/>
</dbReference>
<dbReference type="Proteomes" id="UP000712157">
    <property type="component" value="Unassembled WGS sequence"/>
</dbReference>
<evidence type="ECO:0000313" key="2">
    <source>
        <dbReference type="EMBL" id="MBU9738071.1"/>
    </source>
</evidence>
<dbReference type="RefSeq" id="WP_238722375.1">
    <property type="nucleotide sequence ID" value="NZ_JAHQCW010000029.1"/>
</dbReference>
<accession>A0A949K198</accession>
<organism evidence="2 3">
    <name type="scientific">Diplocloster agilis</name>
    <dbReference type="NCBI Taxonomy" id="2850323"/>
    <lineage>
        <taxon>Bacteria</taxon>
        <taxon>Bacillati</taxon>
        <taxon>Bacillota</taxon>
        <taxon>Clostridia</taxon>
        <taxon>Lachnospirales</taxon>
        <taxon>Lachnospiraceae</taxon>
        <taxon>Diplocloster</taxon>
    </lineage>
</organism>
<feature type="domain" description="IrrE N-terminal-like" evidence="1">
    <location>
        <begin position="29"/>
        <end position="140"/>
    </location>
</feature>
<dbReference type="EMBL" id="JAHQCW010000029">
    <property type="protein sequence ID" value="MBU9738071.1"/>
    <property type="molecule type" value="Genomic_DNA"/>
</dbReference>
<evidence type="ECO:0000259" key="1">
    <source>
        <dbReference type="Pfam" id="PF06114"/>
    </source>
</evidence>
<evidence type="ECO:0000313" key="3">
    <source>
        <dbReference type="Proteomes" id="UP000712157"/>
    </source>
</evidence>
<keyword evidence="3" id="KW-1185">Reference proteome</keyword>
<gene>
    <name evidence="2" type="ORF">KTH89_16125</name>
</gene>
<protein>
    <submittedName>
        <fullName evidence="2">ImmA/IrrE family metallo-endopeptidase</fullName>
    </submittedName>
</protein>
<proteinExistence type="predicted"/>
<dbReference type="InterPro" id="IPR010359">
    <property type="entry name" value="IrrE_HExxH"/>
</dbReference>